<accession>A0A0G0ZEQ6</accession>
<dbReference type="InterPro" id="IPR050696">
    <property type="entry name" value="FtsA/MreB"/>
</dbReference>
<sequence length="358" mass="39907">MKRSKFYQFFPPPQFLQMPAVGFDISDTSMRFVELIEKRKGFVVGRYGELPIPRGVIESGEVKKPAELRLIFSDLKKIHNLEFASVSLPEEKAYLFEMRLPSMKYSDVRGAIELELEEHIPVKTSEALFDYDIIKEDSSFIDVSVAAVERSLIDGYMEAFLGSGITPVSFEIEAQSIARAVVPEGDKGTVMLVDFGRTRTGVAIVSEGVVKFTSTIPIGGGMLTDAIAKNMNISYEEAEKIKHENGISVDSTNEDVLLATIYIVSTLREEIGKHKTYWQEHNDEHGNRRPVVEKIYLCGGDSNLAGFLNYLSTGSSATVELANVMINVNTLENYVPEISFNDSLRYATAFGLALRRSQ</sequence>
<dbReference type="PANTHER" id="PTHR32432:SF3">
    <property type="entry name" value="ETHANOLAMINE UTILIZATION PROTEIN EUTJ"/>
    <property type="match status" value="1"/>
</dbReference>
<dbReference type="Proteomes" id="UP000034704">
    <property type="component" value="Unassembled WGS sequence"/>
</dbReference>
<name>A0A0G0ZEQ6_9BACT</name>
<dbReference type="EMBL" id="LCDG01000010">
    <property type="protein sequence ID" value="KKS47215.1"/>
    <property type="molecule type" value="Genomic_DNA"/>
</dbReference>
<dbReference type="Gene3D" id="3.30.420.40">
    <property type="match status" value="2"/>
</dbReference>
<dbReference type="CDD" id="cd24049">
    <property type="entry name" value="ASKHA_NBD_PilM"/>
    <property type="match status" value="1"/>
</dbReference>
<dbReference type="STRING" id="1618756.UV12_C0010G0032"/>
<dbReference type="InterPro" id="IPR005883">
    <property type="entry name" value="PilM"/>
</dbReference>
<organism evidence="1 2">
    <name type="scientific">Candidatus Nomurabacteria bacterium GW2011_GWC2_42_20</name>
    <dbReference type="NCBI Taxonomy" id="1618756"/>
    <lineage>
        <taxon>Bacteria</taxon>
        <taxon>Candidatus Nomuraibacteriota</taxon>
    </lineage>
</organism>
<dbReference type="Pfam" id="PF11104">
    <property type="entry name" value="PilM_2"/>
    <property type="match status" value="1"/>
</dbReference>
<dbReference type="PANTHER" id="PTHR32432">
    <property type="entry name" value="CELL DIVISION PROTEIN FTSA-RELATED"/>
    <property type="match status" value="1"/>
</dbReference>
<comment type="caution">
    <text evidence="1">The sequence shown here is derived from an EMBL/GenBank/DDBJ whole genome shotgun (WGS) entry which is preliminary data.</text>
</comment>
<dbReference type="PIRSF" id="PIRSF019169">
    <property type="entry name" value="PilM"/>
    <property type="match status" value="1"/>
</dbReference>
<dbReference type="SUPFAM" id="SSF53067">
    <property type="entry name" value="Actin-like ATPase domain"/>
    <property type="match status" value="2"/>
</dbReference>
<gene>
    <name evidence="1" type="ORF">UV12_C0010G0032</name>
</gene>
<protein>
    <submittedName>
        <fullName evidence="1">Type IV pilus assembly protein PilM</fullName>
    </submittedName>
</protein>
<evidence type="ECO:0000313" key="1">
    <source>
        <dbReference type="EMBL" id="KKS47215.1"/>
    </source>
</evidence>
<dbReference type="InterPro" id="IPR043129">
    <property type="entry name" value="ATPase_NBD"/>
</dbReference>
<proteinExistence type="predicted"/>
<dbReference type="AlphaFoldDB" id="A0A0G0ZEQ6"/>
<reference evidence="1 2" key="1">
    <citation type="journal article" date="2015" name="Nature">
        <title>rRNA introns, odd ribosomes, and small enigmatic genomes across a large radiation of phyla.</title>
        <authorList>
            <person name="Brown C.T."/>
            <person name="Hug L.A."/>
            <person name="Thomas B.C."/>
            <person name="Sharon I."/>
            <person name="Castelle C.J."/>
            <person name="Singh A."/>
            <person name="Wilkins M.J."/>
            <person name="Williams K.H."/>
            <person name="Banfield J.F."/>
        </authorList>
    </citation>
    <scope>NUCLEOTIDE SEQUENCE [LARGE SCALE GENOMIC DNA]</scope>
</reference>
<evidence type="ECO:0000313" key="2">
    <source>
        <dbReference type="Proteomes" id="UP000034704"/>
    </source>
</evidence>
<dbReference type="Gene3D" id="3.30.1490.300">
    <property type="match status" value="1"/>
</dbReference>